<keyword evidence="1" id="KW-0472">Membrane</keyword>
<keyword evidence="1" id="KW-1133">Transmembrane helix</keyword>
<evidence type="ECO:0000313" key="3">
    <source>
        <dbReference type="Proteomes" id="UP001642360"/>
    </source>
</evidence>
<feature type="non-terminal residue" evidence="2">
    <location>
        <position position="106"/>
    </location>
</feature>
<keyword evidence="1" id="KW-0812">Transmembrane</keyword>
<dbReference type="EMBL" id="CAUOFW020007681">
    <property type="protein sequence ID" value="CAK9180212.1"/>
    <property type="molecule type" value="Genomic_DNA"/>
</dbReference>
<comment type="caution">
    <text evidence="2">The sequence shown here is derived from an EMBL/GenBank/DDBJ whole genome shotgun (WGS) entry which is preliminary data.</text>
</comment>
<protein>
    <submittedName>
        <fullName evidence="2">Uncharacterized protein</fullName>
    </submittedName>
</protein>
<proteinExistence type="predicted"/>
<feature type="transmembrane region" description="Helical" evidence="1">
    <location>
        <begin position="26"/>
        <end position="44"/>
    </location>
</feature>
<evidence type="ECO:0000313" key="2">
    <source>
        <dbReference type="EMBL" id="CAK9180212.1"/>
    </source>
</evidence>
<gene>
    <name evidence="2" type="ORF">ILEXP_LOCUS50193</name>
</gene>
<organism evidence="2 3">
    <name type="scientific">Ilex paraguariensis</name>
    <name type="common">yerba mate</name>
    <dbReference type="NCBI Taxonomy" id="185542"/>
    <lineage>
        <taxon>Eukaryota</taxon>
        <taxon>Viridiplantae</taxon>
        <taxon>Streptophyta</taxon>
        <taxon>Embryophyta</taxon>
        <taxon>Tracheophyta</taxon>
        <taxon>Spermatophyta</taxon>
        <taxon>Magnoliopsida</taxon>
        <taxon>eudicotyledons</taxon>
        <taxon>Gunneridae</taxon>
        <taxon>Pentapetalae</taxon>
        <taxon>asterids</taxon>
        <taxon>campanulids</taxon>
        <taxon>Aquifoliales</taxon>
        <taxon>Aquifoliaceae</taxon>
        <taxon>Ilex</taxon>
    </lineage>
</organism>
<evidence type="ECO:0000256" key="1">
    <source>
        <dbReference type="SAM" id="Phobius"/>
    </source>
</evidence>
<dbReference type="Proteomes" id="UP001642360">
    <property type="component" value="Unassembled WGS sequence"/>
</dbReference>
<name>A0ABC8UGQ0_9AQUA</name>
<keyword evidence="3" id="KW-1185">Reference proteome</keyword>
<sequence length="106" mass="12044">MPVREEMVTRDIVGALDPALPCTRPLFTSSSHLVVTTITMVVVYRRNRFRNRQRIYAVPPSSHIRNVTSELSNATVVVYRRTRFRNCGRIFAAPPSLHIMNASSES</sequence>
<accession>A0ABC8UGQ0</accession>
<reference evidence="2 3" key="1">
    <citation type="submission" date="2024-02" db="EMBL/GenBank/DDBJ databases">
        <authorList>
            <person name="Vignale AGUSTIN F."/>
            <person name="Sosa J E."/>
            <person name="Modenutti C."/>
        </authorList>
    </citation>
    <scope>NUCLEOTIDE SEQUENCE [LARGE SCALE GENOMIC DNA]</scope>
</reference>
<dbReference type="AlphaFoldDB" id="A0ABC8UGQ0"/>